<keyword evidence="10" id="KW-1185">Reference proteome</keyword>
<gene>
    <name evidence="9" type="ORF">H480_34065</name>
</gene>
<evidence type="ECO:0000256" key="2">
    <source>
        <dbReference type="ARBA" id="ARBA00022723"/>
    </source>
</evidence>
<proteinExistence type="inferred from homology"/>
<dbReference type="CDD" id="cd07326">
    <property type="entry name" value="M56_BlaR1_MecR1_like"/>
    <property type="match status" value="1"/>
</dbReference>
<keyword evidence="7" id="KW-1133">Transmembrane helix</keyword>
<dbReference type="GO" id="GO:0004222">
    <property type="term" value="F:metalloendopeptidase activity"/>
    <property type="evidence" value="ECO:0007669"/>
    <property type="project" value="InterPro"/>
</dbReference>
<sequence>MTADLLIPLLLPLLAWPAARLAGPHLPPRTASWLLTGACLVLAAGSTAVLALLALSGLSLLPAVAGLGHWSPQALKAENGVNVPTSIAAGAVLGVLVVLLTRAVIRYVRWARRLSRELDRHGGGEIVLLPGADAVAFAVPGRGGRVAVSTGMLDALDPQERSALLAHEQAHLAFRHHLFLIALTLSVTLNPLLRPLSAPARFALERWADEAAAQRIGDRTVVAHAVAKAALAGRPHHGFALAATGGPVPRRVSALLTPQPRVRGRVPVVLLSALVVGLAGLSAETALDSAADLHDGIEIAQIGR</sequence>
<dbReference type="InterPro" id="IPR052173">
    <property type="entry name" value="Beta-lactam_resp_regulator"/>
</dbReference>
<evidence type="ECO:0000256" key="4">
    <source>
        <dbReference type="ARBA" id="ARBA00022833"/>
    </source>
</evidence>
<evidence type="ECO:0000256" key="7">
    <source>
        <dbReference type="SAM" id="Phobius"/>
    </source>
</evidence>
<dbReference type="OrthoDB" id="3541294at2"/>
<dbReference type="RefSeq" id="WP_004559202.1">
    <property type="nucleotide sequence ID" value="NZ_AOUO01000568.1"/>
</dbReference>
<accession>R1FXD5</accession>
<dbReference type="PANTHER" id="PTHR34978">
    <property type="entry name" value="POSSIBLE SENSOR-TRANSDUCER PROTEIN BLAR"/>
    <property type="match status" value="1"/>
</dbReference>
<keyword evidence="3 6" id="KW-0378">Hydrolase</keyword>
<evidence type="ECO:0000313" key="9">
    <source>
        <dbReference type="EMBL" id="EOD64003.1"/>
    </source>
</evidence>
<evidence type="ECO:0000256" key="1">
    <source>
        <dbReference type="ARBA" id="ARBA00022670"/>
    </source>
</evidence>
<protein>
    <submittedName>
        <fullName evidence="9">Peptidase M48</fullName>
    </submittedName>
</protein>
<evidence type="ECO:0000256" key="6">
    <source>
        <dbReference type="RuleBase" id="RU003983"/>
    </source>
</evidence>
<keyword evidence="4 6" id="KW-0862">Zinc</keyword>
<dbReference type="EMBL" id="AOUO01000568">
    <property type="protein sequence ID" value="EOD64003.1"/>
    <property type="molecule type" value="Genomic_DNA"/>
</dbReference>
<dbReference type="InterPro" id="IPR001915">
    <property type="entry name" value="Peptidase_M48"/>
</dbReference>
<comment type="caution">
    <text evidence="9">The sequence shown here is derived from an EMBL/GenBank/DDBJ whole genome shotgun (WGS) entry which is preliminary data.</text>
</comment>
<dbReference type="eggNOG" id="COG0501">
    <property type="taxonomic scope" value="Bacteria"/>
</dbReference>
<keyword evidence="1 6" id="KW-0645">Protease</keyword>
<feature type="transmembrane region" description="Helical" evidence="7">
    <location>
        <begin position="87"/>
        <end position="105"/>
    </location>
</feature>
<evidence type="ECO:0000259" key="8">
    <source>
        <dbReference type="Pfam" id="PF01435"/>
    </source>
</evidence>
<feature type="transmembrane region" description="Helical" evidence="7">
    <location>
        <begin position="31"/>
        <end position="53"/>
    </location>
</feature>
<comment type="similarity">
    <text evidence="6">Belongs to the peptidase M48 family.</text>
</comment>
<comment type="cofactor">
    <cofactor evidence="6">
        <name>Zn(2+)</name>
        <dbReference type="ChEBI" id="CHEBI:29105"/>
    </cofactor>
    <text evidence="6">Binds 1 zinc ion per subunit.</text>
</comment>
<dbReference type="GO" id="GO:0046872">
    <property type="term" value="F:metal ion binding"/>
    <property type="evidence" value="ECO:0007669"/>
    <property type="project" value="UniProtKB-KW"/>
</dbReference>
<evidence type="ECO:0000313" key="10">
    <source>
        <dbReference type="Proteomes" id="UP000014139"/>
    </source>
</evidence>
<evidence type="ECO:0000256" key="5">
    <source>
        <dbReference type="ARBA" id="ARBA00023049"/>
    </source>
</evidence>
<reference evidence="9 10" key="1">
    <citation type="submission" date="2013-02" db="EMBL/GenBank/DDBJ databases">
        <title>Draft genome sequence of Amycolatopsis vancoresmycina strain DSM 44592T.</title>
        <authorList>
            <person name="Kumar S."/>
            <person name="Kaur N."/>
            <person name="Kaur C."/>
            <person name="Raghava G.P.S."/>
            <person name="Mayilraj S."/>
        </authorList>
    </citation>
    <scope>NUCLEOTIDE SEQUENCE [LARGE SCALE GENOMIC DNA]</scope>
    <source>
        <strain evidence="9 10">DSM 44592</strain>
    </source>
</reference>
<keyword evidence="2" id="KW-0479">Metal-binding</keyword>
<dbReference type="PANTHER" id="PTHR34978:SF3">
    <property type="entry name" value="SLR0241 PROTEIN"/>
    <property type="match status" value="1"/>
</dbReference>
<dbReference type="GO" id="GO:0006508">
    <property type="term" value="P:proteolysis"/>
    <property type="evidence" value="ECO:0007669"/>
    <property type="project" value="UniProtKB-KW"/>
</dbReference>
<dbReference type="AlphaFoldDB" id="R1FXD5"/>
<organism evidence="9 10">
    <name type="scientific">Amycolatopsis vancoresmycina DSM 44592</name>
    <dbReference type="NCBI Taxonomy" id="1292037"/>
    <lineage>
        <taxon>Bacteria</taxon>
        <taxon>Bacillati</taxon>
        <taxon>Actinomycetota</taxon>
        <taxon>Actinomycetes</taxon>
        <taxon>Pseudonocardiales</taxon>
        <taxon>Pseudonocardiaceae</taxon>
        <taxon>Amycolatopsis</taxon>
    </lineage>
</organism>
<feature type="domain" description="Peptidase M48" evidence="8">
    <location>
        <begin position="113"/>
        <end position="185"/>
    </location>
</feature>
<dbReference type="PATRIC" id="fig|1292037.4.peg.6396"/>
<dbReference type="Gene3D" id="3.30.2010.10">
    <property type="entry name" value="Metalloproteases ('zincins'), catalytic domain"/>
    <property type="match status" value="1"/>
</dbReference>
<keyword evidence="5 6" id="KW-0482">Metalloprotease</keyword>
<dbReference type="Pfam" id="PF01435">
    <property type="entry name" value="Peptidase_M48"/>
    <property type="match status" value="1"/>
</dbReference>
<keyword evidence="7" id="KW-0812">Transmembrane</keyword>
<evidence type="ECO:0000256" key="3">
    <source>
        <dbReference type="ARBA" id="ARBA00022801"/>
    </source>
</evidence>
<keyword evidence="7" id="KW-0472">Membrane</keyword>
<name>R1FXD5_9PSEU</name>
<dbReference type="Proteomes" id="UP000014139">
    <property type="component" value="Unassembled WGS sequence"/>
</dbReference>